<sequence length="437" mass="50235">MIKDLTLHNRDQQVIQAINENNAELDAPARKKKFAAMAESPYRFFRGTSHLFWQDMYNDWRFALFGGVAGTQTWIQGDAHVYNFGAFANHDGDVIYGLDDFDDAVVSDYQYDLWRLAISLVLDTRANGSFDESTCAKALNALVKGYLKTATDYSKGDLEREVHYTADTTGKPLKKFLQKVGRKKDRKRMLDKWTRLQKNGKRAFDASNPKLKRLSPVARKQFVASFEAYRKEREQGGKHDFYRLKDVVRRISAGTGSLGTMRFYALIEGEDGSQNDDIILDIKEQGGPALLLAMSEPELQAYRRVYPNEGVRHEAAFRALSEHPDRYLGWLEYEGQVFSVRERSPFKDDFPTEKLDKKKHFLKMAGTWGEILATEHKRASRHLNPDQPFMFEKSLQRLTKDREGEFVTLVGAIATHYAECVERDFQTFLDAFEPSTN</sequence>
<evidence type="ECO:0000313" key="1">
    <source>
        <dbReference type="EMBL" id="PPI83190.1"/>
    </source>
</evidence>
<protein>
    <recommendedName>
        <fullName evidence="3">DUF2252 domain-containing protein</fullName>
    </recommendedName>
</protein>
<name>A0A2S5Z757_9GAMM</name>
<accession>A0A2S5Z757</accession>
<dbReference type="Proteomes" id="UP000239917">
    <property type="component" value="Unassembled WGS sequence"/>
</dbReference>
<evidence type="ECO:0000313" key="2">
    <source>
        <dbReference type="Proteomes" id="UP000239917"/>
    </source>
</evidence>
<dbReference type="SUPFAM" id="SSF56112">
    <property type="entry name" value="Protein kinase-like (PK-like)"/>
    <property type="match status" value="1"/>
</dbReference>
<dbReference type="AlphaFoldDB" id="A0A2S5Z757"/>
<proteinExistence type="predicted"/>
<gene>
    <name evidence="1" type="ORF">KEHDKFFH_15560</name>
</gene>
<dbReference type="InterPro" id="IPR011009">
    <property type="entry name" value="Kinase-like_dom_sf"/>
</dbReference>
<reference evidence="1 2" key="1">
    <citation type="submission" date="2018-01" db="EMBL/GenBank/DDBJ databases">
        <title>Complete genome sequences of the type strains of Marinobacter flavimaris and Marinobacter maroccanus.</title>
        <authorList>
            <person name="Palau M."/>
            <person name="Boujida N."/>
            <person name="Manresa A."/>
            <person name="Minana-Galbis D."/>
        </authorList>
    </citation>
    <scope>NUCLEOTIDE SEQUENCE [LARGE SCALE GENOMIC DNA]</scope>
    <source>
        <strain evidence="1 2">N4</strain>
    </source>
</reference>
<evidence type="ECO:0008006" key="3">
    <source>
        <dbReference type="Google" id="ProtNLM"/>
    </source>
</evidence>
<dbReference type="RefSeq" id="WP_104322758.1">
    <property type="nucleotide sequence ID" value="NZ_PSSX01000016.1"/>
</dbReference>
<dbReference type="Pfam" id="PF10009">
    <property type="entry name" value="DUF2252"/>
    <property type="match status" value="1"/>
</dbReference>
<dbReference type="PANTHER" id="PTHR39441:SF1">
    <property type="entry name" value="DUF2252 DOMAIN-CONTAINING PROTEIN"/>
    <property type="match status" value="1"/>
</dbReference>
<keyword evidence="2" id="KW-1185">Reference proteome</keyword>
<dbReference type="PANTHER" id="PTHR39441">
    <property type="entry name" value="DUF2252 DOMAIN-CONTAINING PROTEIN"/>
    <property type="match status" value="1"/>
</dbReference>
<dbReference type="EMBL" id="PSSX01000016">
    <property type="protein sequence ID" value="PPI83190.1"/>
    <property type="molecule type" value="Genomic_DNA"/>
</dbReference>
<dbReference type="OrthoDB" id="1491115at2"/>
<organism evidence="1 2">
    <name type="scientific">Marinobacter maroccanus</name>
    <dbReference type="NCBI Taxonomy" id="2055143"/>
    <lineage>
        <taxon>Bacteria</taxon>
        <taxon>Pseudomonadati</taxon>
        <taxon>Pseudomonadota</taxon>
        <taxon>Gammaproteobacteria</taxon>
        <taxon>Pseudomonadales</taxon>
        <taxon>Marinobacteraceae</taxon>
        <taxon>Marinobacter</taxon>
    </lineage>
</organism>
<comment type="caution">
    <text evidence="1">The sequence shown here is derived from an EMBL/GenBank/DDBJ whole genome shotgun (WGS) entry which is preliminary data.</text>
</comment>
<dbReference type="InterPro" id="IPR018721">
    <property type="entry name" value="DUF2252"/>
</dbReference>